<feature type="region of interest" description="Disordered" evidence="1">
    <location>
        <begin position="238"/>
        <end position="348"/>
    </location>
</feature>
<feature type="region of interest" description="Disordered" evidence="1">
    <location>
        <begin position="114"/>
        <end position="221"/>
    </location>
</feature>
<evidence type="ECO:0000313" key="3">
    <source>
        <dbReference type="EMBL" id="KIK98279.1"/>
    </source>
</evidence>
<dbReference type="HOGENOM" id="CLU_007709_0_0_1"/>
<protein>
    <recommendedName>
        <fullName evidence="2">Arrestin C-terminal-like domain-containing protein</fullName>
    </recommendedName>
</protein>
<feature type="region of interest" description="Disordered" evidence="1">
    <location>
        <begin position="548"/>
        <end position="570"/>
    </location>
</feature>
<dbReference type="STRING" id="930991.A0A0D0E882"/>
<dbReference type="PANTHER" id="PTHR11188">
    <property type="entry name" value="ARRESTIN DOMAIN CONTAINING PROTEIN"/>
    <property type="match status" value="1"/>
</dbReference>
<reference evidence="3 4" key="1">
    <citation type="submission" date="2014-04" db="EMBL/GenBank/DDBJ databases">
        <authorList>
            <consortium name="DOE Joint Genome Institute"/>
            <person name="Kuo A."/>
            <person name="Kohler A."/>
            <person name="Jargeat P."/>
            <person name="Nagy L.G."/>
            <person name="Floudas D."/>
            <person name="Copeland A."/>
            <person name="Barry K.W."/>
            <person name="Cichocki N."/>
            <person name="Veneault-Fourrey C."/>
            <person name="LaButti K."/>
            <person name="Lindquist E.A."/>
            <person name="Lipzen A."/>
            <person name="Lundell T."/>
            <person name="Morin E."/>
            <person name="Murat C."/>
            <person name="Sun H."/>
            <person name="Tunlid A."/>
            <person name="Henrissat B."/>
            <person name="Grigoriev I.V."/>
            <person name="Hibbett D.S."/>
            <person name="Martin F."/>
            <person name="Nordberg H.P."/>
            <person name="Cantor M.N."/>
            <person name="Hua S.X."/>
        </authorList>
    </citation>
    <scope>NUCLEOTIDE SEQUENCE [LARGE SCALE GENOMIC DNA]</scope>
    <source>
        <strain evidence="3 4">Ve08.2h10</strain>
    </source>
</reference>
<feature type="compositionally biased region" description="Pro residues" evidence="1">
    <location>
        <begin position="922"/>
        <end position="933"/>
    </location>
</feature>
<dbReference type="EMBL" id="KN824899">
    <property type="protein sequence ID" value="KIK98279.1"/>
    <property type="molecule type" value="Genomic_DNA"/>
</dbReference>
<reference evidence="4" key="2">
    <citation type="submission" date="2015-01" db="EMBL/GenBank/DDBJ databases">
        <title>Evolutionary Origins and Diversification of the Mycorrhizal Mutualists.</title>
        <authorList>
            <consortium name="DOE Joint Genome Institute"/>
            <consortium name="Mycorrhizal Genomics Consortium"/>
            <person name="Kohler A."/>
            <person name="Kuo A."/>
            <person name="Nagy L.G."/>
            <person name="Floudas D."/>
            <person name="Copeland A."/>
            <person name="Barry K.W."/>
            <person name="Cichocki N."/>
            <person name="Veneault-Fourrey C."/>
            <person name="LaButti K."/>
            <person name="Lindquist E.A."/>
            <person name="Lipzen A."/>
            <person name="Lundell T."/>
            <person name="Morin E."/>
            <person name="Murat C."/>
            <person name="Riley R."/>
            <person name="Ohm R."/>
            <person name="Sun H."/>
            <person name="Tunlid A."/>
            <person name="Henrissat B."/>
            <person name="Grigoriev I.V."/>
            <person name="Hibbett D.S."/>
            <person name="Martin F."/>
        </authorList>
    </citation>
    <scope>NUCLEOTIDE SEQUENCE [LARGE SCALE GENOMIC DNA]</scope>
    <source>
        <strain evidence="4">Ve08.2h10</strain>
    </source>
</reference>
<feature type="compositionally biased region" description="Basic and acidic residues" evidence="1">
    <location>
        <begin position="119"/>
        <end position="139"/>
    </location>
</feature>
<dbReference type="SMART" id="SM01017">
    <property type="entry name" value="Arrestin_C"/>
    <property type="match status" value="1"/>
</dbReference>
<dbReference type="GO" id="GO:0031625">
    <property type="term" value="F:ubiquitin protein ligase binding"/>
    <property type="evidence" value="ECO:0007669"/>
    <property type="project" value="TreeGrafter"/>
</dbReference>
<dbReference type="PANTHER" id="PTHR11188:SF17">
    <property type="entry name" value="FI21816P1"/>
    <property type="match status" value="1"/>
</dbReference>
<dbReference type="GO" id="GO:0070086">
    <property type="term" value="P:ubiquitin-dependent endocytosis"/>
    <property type="evidence" value="ECO:0007669"/>
    <property type="project" value="TreeGrafter"/>
</dbReference>
<feature type="compositionally biased region" description="Basic and acidic residues" evidence="1">
    <location>
        <begin position="282"/>
        <end position="295"/>
    </location>
</feature>
<feature type="region of interest" description="Disordered" evidence="1">
    <location>
        <begin position="877"/>
        <end position="969"/>
    </location>
</feature>
<evidence type="ECO:0000259" key="2">
    <source>
        <dbReference type="SMART" id="SM01017"/>
    </source>
</evidence>
<feature type="compositionally biased region" description="Polar residues" evidence="1">
    <location>
        <begin position="842"/>
        <end position="859"/>
    </location>
</feature>
<evidence type="ECO:0000256" key="1">
    <source>
        <dbReference type="SAM" id="MobiDB-lite"/>
    </source>
</evidence>
<organism evidence="3 4">
    <name type="scientific">Paxillus rubicundulus Ve08.2h10</name>
    <dbReference type="NCBI Taxonomy" id="930991"/>
    <lineage>
        <taxon>Eukaryota</taxon>
        <taxon>Fungi</taxon>
        <taxon>Dikarya</taxon>
        <taxon>Basidiomycota</taxon>
        <taxon>Agaricomycotina</taxon>
        <taxon>Agaricomycetes</taxon>
        <taxon>Agaricomycetidae</taxon>
        <taxon>Boletales</taxon>
        <taxon>Paxilineae</taxon>
        <taxon>Paxillaceae</taxon>
        <taxon>Paxillus</taxon>
    </lineage>
</organism>
<feature type="compositionally biased region" description="Basic and acidic residues" evidence="1">
    <location>
        <begin position="825"/>
        <end position="841"/>
    </location>
</feature>
<sequence length="969" mass="105195">MLASESNSALSIRLTEPLVFLRSSDPSGRLPPDPNDPPALVRGLLTLNIAKPTRISSIEVELTGVATTNWLEGAGPRRIEVTTDHKIYSAASTLFRADHSPYVRRTVSVGPGLSLVNLNDHDDYPHSPRRGRSPDRRDVTASAGPSTFPSAVVNPERAPRRVSCDSSSFTRTGVDVRTGAGLGPSPPYTPSTWSPFVLQPSSGMPRSHTGSFGGGSTAAENPAQTLEELRQALRDNLEGQGYSHGQPSFSLPTPPRTHSCASSISNSSLQRDNDTAHGGTHIHHDDSTLSRHPSAEGEYSQTRASPLRGRPLNHTSSMRTSRTCSPDGTRTARSPDAGRDTSSTRSGRAYSRFSLSSVLDAVKEVATAARSRSRGFGVGEETDRGRGRTRVRVVVEEAERDGVDTDERDNNITGDHSRHFLGRVLGLDWDHDKEKGHEQGEGWKEFKRGTYTYPISFLLPPHLPPTLVRLYGTLGYTLKGVVHRPGTFTPKLSCHVPLLVVTAPSIGAGEGGGVGDPGPITVERQWEGRLAYIVGLSGRLFVIGSQRGLDADRPHPRPDSDSQVEPNTEAAHGTVTLDLTLMPLEKVKVWRVSVCIDEQISYLAGTGRTARDDGMQRVTLLEVQDDCSAEEISQTEETERYKTKHNDRDVTQIALLPTPLSPHRSPLLRYLPASADPSTLAGPGPYTLTATLGLPGCDSKSKLHFTVKQKDSNMRIEHTLRVMMRVEKIGDEGSNEPAKGENMKLFDIAVQTPITILSCRCAPEYQALPRYSRIPDSSQRQRACPCSSNSSGSRGEGHEHELHQAISNNSTTSSSEGRSMTGSGHDPREHVHINEQNERSDSYSSLRGRSRSTAPSNPGNLAFPLYPYYGLHARTQPHAHSEGAARSPSHTRSHLSPQDPSPSRAPQPRSQSLSISHMRPQTPTPHTSPPPSPLVQYERLVSGLESEAGEAPPSYESVAGFEPALTNGY</sequence>
<feature type="region of interest" description="Disordered" evidence="1">
    <location>
        <begin position="772"/>
        <end position="861"/>
    </location>
</feature>
<feature type="compositionally biased region" description="Polar residues" evidence="1">
    <location>
        <begin position="199"/>
        <end position="210"/>
    </location>
</feature>
<gene>
    <name evidence="3" type="ORF">PAXRUDRAFT_702378</name>
</gene>
<feature type="compositionally biased region" description="Polar residues" evidence="1">
    <location>
        <begin position="259"/>
        <end position="270"/>
    </location>
</feature>
<dbReference type="AlphaFoldDB" id="A0A0D0E882"/>
<dbReference type="OrthoDB" id="2238745at2759"/>
<feature type="compositionally biased region" description="Polar residues" evidence="1">
    <location>
        <begin position="775"/>
        <end position="793"/>
    </location>
</feature>
<evidence type="ECO:0000313" key="4">
    <source>
        <dbReference type="Proteomes" id="UP000054538"/>
    </source>
</evidence>
<dbReference type="FunCoup" id="A0A0D0E882">
    <property type="interactions" value="291"/>
</dbReference>
<dbReference type="InterPro" id="IPR014756">
    <property type="entry name" value="Ig_E-set"/>
</dbReference>
<accession>A0A0D0E882</accession>
<dbReference type="Proteomes" id="UP000054538">
    <property type="component" value="Unassembled WGS sequence"/>
</dbReference>
<feature type="domain" description="Arrestin C-terminal-like" evidence="2">
    <location>
        <begin position="526"/>
        <end position="761"/>
    </location>
</feature>
<dbReference type="InterPro" id="IPR011021">
    <property type="entry name" value="Arrestin-like_N"/>
</dbReference>
<feature type="compositionally biased region" description="Basic and acidic residues" evidence="1">
    <location>
        <begin position="549"/>
        <end position="560"/>
    </location>
</feature>
<feature type="region of interest" description="Disordered" evidence="1">
    <location>
        <begin position="367"/>
        <end position="389"/>
    </location>
</feature>
<keyword evidence="4" id="KW-1185">Reference proteome</keyword>
<dbReference type="SUPFAM" id="SSF81296">
    <property type="entry name" value="E set domains"/>
    <property type="match status" value="1"/>
</dbReference>
<name>A0A0D0E882_9AGAM</name>
<feature type="compositionally biased region" description="Polar residues" evidence="1">
    <location>
        <begin position="805"/>
        <end position="822"/>
    </location>
</feature>
<dbReference type="Gene3D" id="2.60.40.640">
    <property type="match status" value="2"/>
</dbReference>
<dbReference type="Pfam" id="PF00339">
    <property type="entry name" value="Arrestin_N"/>
    <property type="match status" value="1"/>
</dbReference>
<dbReference type="GO" id="GO:0005829">
    <property type="term" value="C:cytosol"/>
    <property type="evidence" value="ECO:0007669"/>
    <property type="project" value="TreeGrafter"/>
</dbReference>
<feature type="compositionally biased region" description="Polar residues" evidence="1">
    <location>
        <begin position="313"/>
        <end position="332"/>
    </location>
</feature>
<dbReference type="InterPro" id="IPR014752">
    <property type="entry name" value="Arrestin-like_C"/>
</dbReference>
<dbReference type="GO" id="GO:0030674">
    <property type="term" value="F:protein-macromolecule adaptor activity"/>
    <property type="evidence" value="ECO:0007669"/>
    <property type="project" value="TreeGrafter"/>
</dbReference>
<dbReference type="GO" id="GO:0005886">
    <property type="term" value="C:plasma membrane"/>
    <property type="evidence" value="ECO:0007669"/>
    <property type="project" value="TreeGrafter"/>
</dbReference>
<dbReference type="InterPro" id="IPR011022">
    <property type="entry name" value="Arrestin_C-like"/>
</dbReference>
<proteinExistence type="predicted"/>
<dbReference type="InterPro" id="IPR050357">
    <property type="entry name" value="Arrestin_domain-protein"/>
</dbReference>
<dbReference type="InParanoid" id="A0A0D0E882"/>